<evidence type="ECO:0000259" key="2">
    <source>
        <dbReference type="Pfam" id="PF09992"/>
    </source>
</evidence>
<dbReference type="InterPro" id="IPR018711">
    <property type="entry name" value="NAGPA"/>
</dbReference>
<sequence length="479" mass="51710">MNLKNIFIVMMVGICLFQLSVANAKNNSAKNIQTKITTEKIEKSMINSIRFSKAADKVRVVFDINADTKYDVKQQPNGDIMVDFSEPINKQYLSGININDDTVPFLEVYSDDKTSCVVIKVADNSAFDMGELNNPRRLYIDVQKDYEYSITKELEPGLTQISYYSKKSGVKQHAQLVEVSPKYFKFVPVLGGGDKMAKNTVSAMSDYVNAAVAENASYFGSGKELYGVTKIAGDLVSSMYLTRTGFGVLADGTPYIGDVSYSGIVQSKNGDVYVSGLNGTRTSDSVMLYNQYYGKSTGTDNSGIEYVVKDNKIVKINSGNSLLRPGEIVVSATGNGKNILSGLNVGDDLVVNQILNTPWDSATDILGVGPRLVKNGQVDITSSIEQIGPDVTGARAPRTAVGILKNGNVLFAVLDGRQAHSKGMMLDEFARFLIGMEVVDAVNFDGGGSSELVIGGKIVNSPSDGMERPVATALTAVRR</sequence>
<feature type="signal peptide" evidence="1">
    <location>
        <begin position="1"/>
        <end position="24"/>
    </location>
</feature>
<proteinExistence type="predicted"/>
<feature type="chain" id="PRO_5017077370" evidence="1">
    <location>
        <begin position="25"/>
        <end position="479"/>
    </location>
</feature>
<accession>A0A378NVT8</accession>
<dbReference type="Pfam" id="PF09992">
    <property type="entry name" value="NAGPA"/>
    <property type="match status" value="1"/>
</dbReference>
<evidence type="ECO:0000256" key="1">
    <source>
        <dbReference type="SAM" id="SignalP"/>
    </source>
</evidence>
<feature type="domain" description="Phosphodiester glycosidase" evidence="2">
    <location>
        <begin position="303"/>
        <end position="474"/>
    </location>
</feature>
<name>A0A378NVT8_9FIRM</name>
<organism evidence="3 4">
    <name type="scientific">Megamonas hypermegale</name>
    <dbReference type="NCBI Taxonomy" id="158847"/>
    <lineage>
        <taxon>Bacteria</taxon>
        <taxon>Bacillati</taxon>
        <taxon>Bacillota</taxon>
        <taxon>Negativicutes</taxon>
        <taxon>Selenomonadales</taxon>
        <taxon>Selenomonadaceae</taxon>
        <taxon>Megamonas</taxon>
    </lineage>
</organism>
<protein>
    <submittedName>
        <fullName evidence="3">Exopolysaccharide biosynthesis protein related to N-acetylglucosamine-1-phosphodiester alpha-N-acetylglucosaminidase</fullName>
    </submittedName>
</protein>
<dbReference type="PANTHER" id="PTHR40446">
    <property type="entry name" value="N-ACETYLGLUCOSAMINE-1-PHOSPHODIESTER ALPHA-N-ACETYLGLUCOSAMINIDASE"/>
    <property type="match status" value="1"/>
</dbReference>
<gene>
    <name evidence="3" type="ORF">NCTC10571_02174</name>
</gene>
<evidence type="ECO:0000313" key="4">
    <source>
        <dbReference type="Proteomes" id="UP000255234"/>
    </source>
</evidence>
<dbReference type="PANTHER" id="PTHR40446:SF2">
    <property type="entry name" value="N-ACETYLGLUCOSAMINE-1-PHOSPHODIESTER ALPHA-N-ACETYLGLUCOSAMINIDASE"/>
    <property type="match status" value="1"/>
</dbReference>
<dbReference type="EMBL" id="UGPP01000001">
    <property type="protein sequence ID" value="STY71986.1"/>
    <property type="molecule type" value="Genomic_DNA"/>
</dbReference>
<reference evidence="3 4" key="1">
    <citation type="submission" date="2018-06" db="EMBL/GenBank/DDBJ databases">
        <authorList>
            <consortium name="Pathogen Informatics"/>
            <person name="Doyle S."/>
        </authorList>
    </citation>
    <scope>NUCLEOTIDE SEQUENCE [LARGE SCALE GENOMIC DNA]</scope>
    <source>
        <strain evidence="3 4">NCTC10571</strain>
    </source>
</reference>
<dbReference type="RefSeq" id="WP_115152105.1">
    <property type="nucleotide sequence ID" value="NZ_UGPP01000001.1"/>
</dbReference>
<dbReference type="Proteomes" id="UP000255234">
    <property type="component" value="Unassembled WGS sequence"/>
</dbReference>
<evidence type="ECO:0000313" key="3">
    <source>
        <dbReference type="EMBL" id="STY71986.1"/>
    </source>
</evidence>
<keyword evidence="1" id="KW-0732">Signal</keyword>
<dbReference type="AlphaFoldDB" id="A0A378NVT8"/>